<name>A0A1F5KMU1_9BACT</name>
<gene>
    <name evidence="1" type="ORF">A3B45_00670</name>
</gene>
<sequence length="219" mass="24703">MTDLKDKLIERIKQLEEKAQRVKATHKPNPPNVIGLPTLDDDIFNEWKANAENLILKVSGSDSPYYKNFIKEVKDGYRSNVDCGIGILRGLKEDIELGFLSDLKELVIAELFTDFLDMADHLLEAEYKDPAASLVGAVLEDGLRKICEKHGVQVKGSDDIGALNTKLADKEVYNRLVQKQIQAWKAIRDSADHGKFGEYKKEDVEAMLQGVQRFLTENL</sequence>
<comment type="caution">
    <text evidence="1">The sequence shown here is derived from an EMBL/GenBank/DDBJ whole genome shotgun (WGS) entry which is preliminary data.</text>
</comment>
<dbReference type="AlphaFoldDB" id="A0A1F5KMU1"/>
<evidence type="ECO:0008006" key="3">
    <source>
        <dbReference type="Google" id="ProtNLM"/>
    </source>
</evidence>
<dbReference type="STRING" id="1797785.A3B45_00670"/>
<protein>
    <recommendedName>
        <fullName evidence="3">DUF4145 domain-containing protein</fullName>
    </recommendedName>
</protein>
<reference evidence="1 2" key="1">
    <citation type="journal article" date="2016" name="Nat. Commun.">
        <title>Thousands of microbial genomes shed light on interconnected biogeochemical processes in an aquifer system.</title>
        <authorList>
            <person name="Anantharaman K."/>
            <person name="Brown C.T."/>
            <person name="Hug L.A."/>
            <person name="Sharon I."/>
            <person name="Castelle C.J."/>
            <person name="Probst A.J."/>
            <person name="Thomas B.C."/>
            <person name="Singh A."/>
            <person name="Wilkins M.J."/>
            <person name="Karaoz U."/>
            <person name="Brodie E.L."/>
            <person name="Williams K.H."/>
            <person name="Hubbard S.S."/>
            <person name="Banfield J.F."/>
        </authorList>
    </citation>
    <scope>NUCLEOTIDE SEQUENCE [LARGE SCALE GENOMIC DNA]</scope>
</reference>
<evidence type="ECO:0000313" key="1">
    <source>
        <dbReference type="EMBL" id="OGE42160.1"/>
    </source>
</evidence>
<organism evidence="1 2">
    <name type="scientific">Candidatus Daviesbacteria bacterium RIFCSPLOWO2_01_FULL_39_12</name>
    <dbReference type="NCBI Taxonomy" id="1797785"/>
    <lineage>
        <taxon>Bacteria</taxon>
        <taxon>Candidatus Daviesiibacteriota</taxon>
    </lineage>
</organism>
<evidence type="ECO:0000313" key="2">
    <source>
        <dbReference type="Proteomes" id="UP000178565"/>
    </source>
</evidence>
<dbReference type="EMBL" id="MFDM01000030">
    <property type="protein sequence ID" value="OGE42160.1"/>
    <property type="molecule type" value="Genomic_DNA"/>
</dbReference>
<proteinExistence type="predicted"/>
<accession>A0A1F5KMU1</accession>
<dbReference type="Proteomes" id="UP000178565">
    <property type="component" value="Unassembled WGS sequence"/>
</dbReference>